<gene>
    <name evidence="1" type="ORF">M9H77_17796</name>
</gene>
<sequence length="154" mass="17713">MEYNWSNPSWKRSEAKSKQEDYQSKLARDMHNFHHCGGNVVNAYGGSNHENGNFIPRRHVRVGNFSSYAKSTEHTSYDDYGGVAKVESLKPSMIEEFSKVNELPQAIIEVEESVVPHVKEEISNVEHCDLMREKNIEKGSIEIKEKERVENKES</sequence>
<comment type="caution">
    <text evidence="1">The sequence shown here is derived from an EMBL/GenBank/DDBJ whole genome shotgun (WGS) entry which is preliminary data.</text>
</comment>
<protein>
    <submittedName>
        <fullName evidence="1">Uncharacterized protein</fullName>
    </submittedName>
</protein>
<reference evidence="2" key="1">
    <citation type="journal article" date="2023" name="Nat. Plants">
        <title>Single-cell RNA sequencing provides a high-resolution roadmap for understanding the multicellular compartmentation of specialized metabolism.</title>
        <authorList>
            <person name="Sun S."/>
            <person name="Shen X."/>
            <person name="Li Y."/>
            <person name="Li Y."/>
            <person name="Wang S."/>
            <person name="Li R."/>
            <person name="Zhang H."/>
            <person name="Shen G."/>
            <person name="Guo B."/>
            <person name="Wei J."/>
            <person name="Xu J."/>
            <person name="St-Pierre B."/>
            <person name="Chen S."/>
            <person name="Sun C."/>
        </authorList>
    </citation>
    <scope>NUCLEOTIDE SEQUENCE [LARGE SCALE GENOMIC DNA]</scope>
</reference>
<accession>A0ACC0B5Z2</accession>
<name>A0ACC0B5Z2_CATRO</name>
<proteinExistence type="predicted"/>
<evidence type="ECO:0000313" key="2">
    <source>
        <dbReference type="Proteomes" id="UP001060085"/>
    </source>
</evidence>
<evidence type="ECO:0000313" key="1">
    <source>
        <dbReference type="EMBL" id="KAI5667943.1"/>
    </source>
</evidence>
<keyword evidence="2" id="KW-1185">Reference proteome</keyword>
<dbReference type="Proteomes" id="UP001060085">
    <property type="component" value="Linkage Group LG04"/>
</dbReference>
<organism evidence="1 2">
    <name type="scientific">Catharanthus roseus</name>
    <name type="common">Madagascar periwinkle</name>
    <name type="synonym">Vinca rosea</name>
    <dbReference type="NCBI Taxonomy" id="4058"/>
    <lineage>
        <taxon>Eukaryota</taxon>
        <taxon>Viridiplantae</taxon>
        <taxon>Streptophyta</taxon>
        <taxon>Embryophyta</taxon>
        <taxon>Tracheophyta</taxon>
        <taxon>Spermatophyta</taxon>
        <taxon>Magnoliopsida</taxon>
        <taxon>eudicotyledons</taxon>
        <taxon>Gunneridae</taxon>
        <taxon>Pentapetalae</taxon>
        <taxon>asterids</taxon>
        <taxon>lamiids</taxon>
        <taxon>Gentianales</taxon>
        <taxon>Apocynaceae</taxon>
        <taxon>Rauvolfioideae</taxon>
        <taxon>Vinceae</taxon>
        <taxon>Catharanthinae</taxon>
        <taxon>Catharanthus</taxon>
    </lineage>
</organism>
<dbReference type="EMBL" id="CM044704">
    <property type="protein sequence ID" value="KAI5667943.1"/>
    <property type="molecule type" value="Genomic_DNA"/>
</dbReference>